<sequence length="292" mass="30355">MSAIYEALAKGVLASDGAMGTMLQERGLTDGGAPELWNVEKPEVIEDVLEAYAAAGANFITTNTFGATHGRLELHGLADRVIELNQAGAAIARKVADRHPGCFVMGDIGPSGELMDPMGTLTPESAKELFAEQIKGLVAGGVDAILIETMSDLAEVEAAVEAAKEVAPGMPIIATMSFDTNLRTMMGVKPAMAVTHLSSIGVRIIGANCGRGTDEMRQIAQEMVDARPEGVFIITQSNSGLPKLVGDTFIYEGTPDEMANYAAEMKAMGVNVVGSCCGSTPAHTKAIAAAIA</sequence>
<dbReference type="AlphaFoldDB" id="A0A094Q709"/>
<keyword evidence="2" id="KW-0489">Methyltransferase</keyword>
<dbReference type="PANTHER" id="PTHR45833:SF1">
    <property type="entry name" value="METHIONINE SYNTHASE"/>
    <property type="match status" value="1"/>
</dbReference>
<keyword evidence="3" id="KW-0808">Transferase</keyword>
<keyword evidence="4" id="KW-0949">S-adenosyl-L-methionine</keyword>
<dbReference type="EMBL" id="JNSK01000034">
    <property type="protein sequence ID" value="KGA17889.1"/>
    <property type="molecule type" value="Genomic_DNA"/>
</dbReference>
<dbReference type="GO" id="GO:0005829">
    <property type="term" value="C:cytosol"/>
    <property type="evidence" value="ECO:0007669"/>
    <property type="project" value="TreeGrafter"/>
</dbReference>
<proteinExistence type="inferred from homology"/>
<dbReference type="InterPro" id="IPR003726">
    <property type="entry name" value="HCY_dom"/>
</dbReference>
<evidence type="ECO:0000256" key="5">
    <source>
        <dbReference type="ARBA" id="ARBA00022723"/>
    </source>
</evidence>
<protein>
    <recommendedName>
        <fullName evidence="7">Hcy-binding domain-containing protein</fullName>
    </recommendedName>
</protein>
<comment type="caution">
    <text evidence="8">The sequence shown here is derived from an EMBL/GenBank/DDBJ whole genome shotgun (WGS) entry which is preliminary data.</text>
</comment>
<dbReference type="Gene3D" id="3.20.20.330">
    <property type="entry name" value="Homocysteine-binding-like domain"/>
    <property type="match status" value="1"/>
</dbReference>
<reference evidence="8" key="1">
    <citation type="submission" date="2014-05" db="EMBL/GenBank/DDBJ databases">
        <title>Key roles for freshwater Actinobacteria revealed by deep metagenomic sequencing.</title>
        <authorList>
            <person name="Ghai R."/>
            <person name="Mizuno C.M."/>
            <person name="Picazo A."/>
            <person name="Camacho A."/>
            <person name="Rodriguez-Valera F."/>
        </authorList>
    </citation>
    <scope>NUCLEOTIDE SEQUENCE</scope>
</reference>
<dbReference type="GO" id="GO:0008705">
    <property type="term" value="F:methionine synthase activity"/>
    <property type="evidence" value="ECO:0007669"/>
    <property type="project" value="TreeGrafter"/>
</dbReference>
<dbReference type="Pfam" id="PF02574">
    <property type="entry name" value="S-methyl_trans"/>
    <property type="match status" value="1"/>
</dbReference>
<dbReference type="GO" id="GO:0050667">
    <property type="term" value="P:homocysteine metabolic process"/>
    <property type="evidence" value="ECO:0007669"/>
    <property type="project" value="TreeGrafter"/>
</dbReference>
<evidence type="ECO:0000256" key="2">
    <source>
        <dbReference type="ARBA" id="ARBA00022603"/>
    </source>
</evidence>
<dbReference type="GO" id="GO:0008270">
    <property type="term" value="F:zinc ion binding"/>
    <property type="evidence" value="ECO:0007669"/>
    <property type="project" value="InterPro"/>
</dbReference>
<evidence type="ECO:0000313" key="8">
    <source>
        <dbReference type="EMBL" id="KGA17889.1"/>
    </source>
</evidence>
<evidence type="ECO:0000256" key="1">
    <source>
        <dbReference type="ARBA" id="ARBA00010398"/>
    </source>
</evidence>
<gene>
    <name evidence="8" type="ORF">GM50_10375</name>
</gene>
<dbReference type="InterPro" id="IPR017226">
    <property type="entry name" value="BHMT-like"/>
</dbReference>
<evidence type="ECO:0000256" key="4">
    <source>
        <dbReference type="ARBA" id="ARBA00022691"/>
    </source>
</evidence>
<comment type="similarity">
    <text evidence="1">Belongs to the vitamin-B12 dependent methionine synthase family.</text>
</comment>
<dbReference type="PIRSF" id="PIRSF037505">
    <property type="entry name" value="Betaine_HMT"/>
    <property type="match status" value="1"/>
</dbReference>
<dbReference type="GO" id="GO:0032259">
    <property type="term" value="P:methylation"/>
    <property type="evidence" value="ECO:0007669"/>
    <property type="project" value="UniProtKB-KW"/>
</dbReference>
<dbReference type="InterPro" id="IPR050554">
    <property type="entry name" value="Met_Synthase/Corrinoid"/>
</dbReference>
<organism evidence="8">
    <name type="scientific">freshwater metagenome</name>
    <dbReference type="NCBI Taxonomy" id="449393"/>
    <lineage>
        <taxon>unclassified sequences</taxon>
        <taxon>metagenomes</taxon>
        <taxon>ecological metagenomes</taxon>
    </lineage>
</organism>
<dbReference type="PROSITE" id="PS50970">
    <property type="entry name" value="HCY"/>
    <property type="match status" value="1"/>
</dbReference>
<evidence type="ECO:0000259" key="7">
    <source>
        <dbReference type="PROSITE" id="PS50970"/>
    </source>
</evidence>
<evidence type="ECO:0000256" key="6">
    <source>
        <dbReference type="ARBA" id="ARBA00023285"/>
    </source>
</evidence>
<dbReference type="PANTHER" id="PTHR45833">
    <property type="entry name" value="METHIONINE SYNTHASE"/>
    <property type="match status" value="1"/>
</dbReference>
<feature type="domain" description="Hcy-binding" evidence="7">
    <location>
        <begin position="1"/>
        <end position="291"/>
    </location>
</feature>
<keyword evidence="5" id="KW-0479">Metal-binding</keyword>
<keyword evidence="6" id="KW-0170">Cobalt</keyword>
<evidence type="ECO:0000256" key="3">
    <source>
        <dbReference type="ARBA" id="ARBA00022679"/>
    </source>
</evidence>
<dbReference type="InterPro" id="IPR036589">
    <property type="entry name" value="HCY_dom_sf"/>
</dbReference>
<dbReference type="GO" id="GO:0046653">
    <property type="term" value="P:tetrahydrofolate metabolic process"/>
    <property type="evidence" value="ECO:0007669"/>
    <property type="project" value="TreeGrafter"/>
</dbReference>
<name>A0A094Q709_9ZZZZ</name>
<dbReference type="SUPFAM" id="SSF82282">
    <property type="entry name" value="Homocysteine S-methyltransferase"/>
    <property type="match status" value="1"/>
</dbReference>
<accession>A0A094Q709</accession>